<accession>T1B7Z2</accession>
<dbReference type="GO" id="GO:0016594">
    <property type="term" value="F:glycine binding"/>
    <property type="evidence" value="ECO:0007669"/>
    <property type="project" value="TreeGrafter"/>
</dbReference>
<dbReference type="InterPro" id="IPR015422">
    <property type="entry name" value="PyrdxlP-dep_Trfase_small"/>
</dbReference>
<reference evidence="3" key="2">
    <citation type="journal article" date="2014" name="ISME J.">
        <title>Microbial stratification in low pH oxic and suboxic macroscopic growths along an acid mine drainage.</title>
        <authorList>
            <person name="Mendez-Garcia C."/>
            <person name="Mesa V."/>
            <person name="Sprenger R.R."/>
            <person name="Richter M."/>
            <person name="Diez M.S."/>
            <person name="Solano J."/>
            <person name="Bargiela R."/>
            <person name="Golyshina O.V."/>
            <person name="Manteca A."/>
            <person name="Ramos J.L."/>
            <person name="Gallego J.R."/>
            <person name="Llorente I."/>
            <person name="Martins Dos Santos V.A."/>
            <person name="Jensen O.N."/>
            <person name="Pelaez A.I."/>
            <person name="Sanchez J."/>
            <person name="Ferrer M."/>
        </authorList>
    </citation>
    <scope>NUCLEOTIDE SEQUENCE</scope>
</reference>
<reference evidence="3" key="1">
    <citation type="submission" date="2013-08" db="EMBL/GenBank/DDBJ databases">
        <authorList>
            <person name="Mendez C."/>
            <person name="Richter M."/>
            <person name="Ferrer M."/>
            <person name="Sanchez J."/>
        </authorList>
    </citation>
    <scope>NUCLEOTIDE SEQUENCE</scope>
</reference>
<dbReference type="Pfam" id="PF21478">
    <property type="entry name" value="GcvP2_C"/>
    <property type="match status" value="1"/>
</dbReference>
<dbReference type="AlphaFoldDB" id="T1B7Z2"/>
<dbReference type="InterPro" id="IPR020581">
    <property type="entry name" value="GDC_P"/>
</dbReference>
<gene>
    <name evidence="3" type="ORF">B1B_11272</name>
</gene>
<sequence>MKTGYGNIGLDLRAYVFLLAHGEEGLKHVARRAVLNSNYLAHRLSAYLDRPFRTLVKHEFVLSGARLRERGLRTLDLAKRLLDEGVHAPTVYFPTIVEESLMIEPPETESRRELDRFAEAFERAIGDTPEALHRAPQNLSVLRVDEVRAARQLRLSWKDLRE</sequence>
<dbReference type="InterPro" id="IPR015424">
    <property type="entry name" value="PyrdxlP-dep_Trfase"/>
</dbReference>
<evidence type="ECO:0000259" key="2">
    <source>
        <dbReference type="Pfam" id="PF21478"/>
    </source>
</evidence>
<proteinExistence type="predicted"/>
<dbReference type="PANTHER" id="PTHR11773">
    <property type="entry name" value="GLYCINE DEHYDROGENASE, DECARBOXYLATING"/>
    <property type="match status" value="1"/>
</dbReference>
<feature type="non-terminal residue" evidence="3">
    <location>
        <position position="162"/>
    </location>
</feature>
<protein>
    <submittedName>
        <fullName evidence="3">Glycine dehydrogenase subunit 2</fullName>
    </submittedName>
</protein>
<dbReference type="GO" id="GO:0030170">
    <property type="term" value="F:pyridoxal phosphate binding"/>
    <property type="evidence" value="ECO:0007669"/>
    <property type="project" value="TreeGrafter"/>
</dbReference>
<dbReference type="GO" id="GO:0005960">
    <property type="term" value="C:glycine cleavage complex"/>
    <property type="evidence" value="ECO:0007669"/>
    <property type="project" value="TreeGrafter"/>
</dbReference>
<dbReference type="EMBL" id="AUZY01007304">
    <property type="protein sequence ID" value="EQD50340.1"/>
    <property type="molecule type" value="Genomic_DNA"/>
</dbReference>
<dbReference type="GO" id="GO:0005829">
    <property type="term" value="C:cytosol"/>
    <property type="evidence" value="ECO:0007669"/>
    <property type="project" value="TreeGrafter"/>
</dbReference>
<comment type="caution">
    <text evidence="3">The sequence shown here is derived from an EMBL/GenBank/DDBJ whole genome shotgun (WGS) entry which is preliminary data.</text>
</comment>
<organism evidence="3">
    <name type="scientific">mine drainage metagenome</name>
    <dbReference type="NCBI Taxonomy" id="410659"/>
    <lineage>
        <taxon>unclassified sequences</taxon>
        <taxon>metagenomes</taxon>
        <taxon>ecological metagenomes</taxon>
    </lineage>
</organism>
<dbReference type="SUPFAM" id="SSF53383">
    <property type="entry name" value="PLP-dependent transferases"/>
    <property type="match status" value="1"/>
</dbReference>
<dbReference type="GO" id="GO:0019464">
    <property type="term" value="P:glycine decarboxylation via glycine cleavage system"/>
    <property type="evidence" value="ECO:0007669"/>
    <property type="project" value="TreeGrafter"/>
</dbReference>
<dbReference type="PANTHER" id="PTHR11773:SF1">
    <property type="entry name" value="GLYCINE DEHYDROGENASE (DECARBOXYLATING), MITOCHONDRIAL"/>
    <property type="match status" value="1"/>
</dbReference>
<keyword evidence="1" id="KW-0663">Pyridoxal phosphate</keyword>
<dbReference type="GO" id="GO:0004375">
    <property type="term" value="F:glycine dehydrogenase (decarboxylating) activity"/>
    <property type="evidence" value="ECO:0007669"/>
    <property type="project" value="InterPro"/>
</dbReference>
<dbReference type="InterPro" id="IPR049316">
    <property type="entry name" value="GDC-P_C"/>
</dbReference>
<evidence type="ECO:0000256" key="1">
    <source>
        <dbReference type="ARBA" id="ARBA00022898"/>
    </source>
</evidence>
<evidence type="ECO:0000313" key="3">
    <source>
        <dbReference type="EMBL" id="EQD50340.1"/>
    </source>
</evidence>
<dbReference type="Gene3D" id="3.90.1150.10">
    <property type="entry name" value="Aspartate Aminotransferase, domain 1"/>
    <property type="match status" value="1"/>
</dbReference>
<feature type="domain" description="Glycine dehydrogenase C-terminal" evidence="2">
    <location>
        <begin position="31"/>
        <end position="122"/>
    </location>
</feature>
<name>T1B7Z2_9ZZZZ</name>